<accession>A0ABR6YZZ6</accession>
<protein>
    <submittedName>
        <fullName evidence="1">DUF1697 domain-containing protein</fullName>
    </submittedName>
</protein>
<evidence type="ECO:0000313" key="2">
    <source>
        <dbReference type="Proteomes" id="UP000622405"/>
    </source>
</evidence>
<dbReference type="PIRSF" id="PIRSF008502">
    <property type="entry name" value="UCP008502"/>
    <property type="match status" value="1"/>
</dbReference>
<dbReference type="Proteomes" id="UP000622405">
    <property type="component" value="Unassembled WGS sequence"/>
</dbReference>
<comment type="caution">
    <text evidence="1">The sequence shown here is derived from an EMBL/GenBank/DDBJ whole genome shotgun (WGS) entry which is preliminary data.</text>
</comment>
<gene>
    <name evidence="1" type="ORF">GH811_13095</name>
</gene>
<evidence type="ECO:0000313" key="1">
    <source>
        <dbReference type="EMBL" id="MBC3900555.1"/>
    </source>
</evidence>
<dbReference type="Gene3D" id="3.30.70.1260">
    <property type="entry name" value="bacterial protein sp0830 like"/>
    <property type="match status" value="1"/>
</dbReference>
<dbReference type="Pfam" id="PF08002">
    <property type="entry name" value="DUF1697"/>
    <property type="match status" value="1"/>
</dbReference>
<dbReference type="Gene3D" id="3.30.70.1280">
    <property type="entry name" value="SP0830-like domains"/>
    <property type="match status" value="1"/>
</dbReference>
<sequence length="179" mass="20271">MVYVALLRGINVGGKNKIGMIPLKDTFLRLGLESVLTYINSGNVVFVDGHQTKDMLEKKLRQEIYREYDLDIPVLIRSLNDFESLMETLPTDWKNDDTMKCDVLFLESGLDEAAVLKKLTVKPGIDKALPATGAIIWSVERRNVTRSSLTKIIGTGLYKKMTVRNVNTARKLYEMMKSI</sequence>
<organism evidence="1 2">
    <name type="scientific">Acetobacterium malicum</name>
    <dbReference type="NCBI Taxonomy" id="52692"/>
    <lineage>
        <taxon>Bacteria</taxon>
        <taxon>Bacillati</taxon>
        <taxon>Bacillota</taxon>
        <taxon>Clostridia</taxon>
        <taxon>Eubacteriales</taxon>
        <taxon>Eubacteriaceae</taxon>
        <taxon>Acetobacterium</taxon>
    </lineage>
</organism>
<dbReference type="InterPro" id="IPR012545">
    <property type="entry name" value="DUF1697"/>
</dbReference>
<dbReference type="PANTHER" id="PTHR36439:SF1">
    <property type="entry name" value="DUF1697 DOMAIN-CONTAINING PROTEIN"/>
    <property type="match status" value="1"/>
</dbReference>
<proteinExistence type="predicted"/>
<dbReference type="RefSeq" id="WP_186894748.1">
    <property type="nucleotide sequence ID" value="NZ_WJBE01000013.1"/>
</dbReference>
<name>A0ABR6YZZ6_9FIRM</name>
<dbReference type="PANTHER" id="PTHR36439">
    <property type="entry name" value="BLL4334 PROTEIN"/>
    <property type="match status" value="1"/>
</dbReference>
<dbReference type="EMBL" id="WJBE01000013">
    <property type="protein sequence ID" value="MBC3900555.1"/>
    <property type="molecule type" value="Genomic_DNA"/>
</dbReference>
<reference evidence="1 2" key="1">
    <citation type="journal article" date="2020" name="mSystems">
        <title>Defining Genomic and Predicted Metabolic Features of the Acetobacterium Genus.</title>
        <authorList>
            <person name="Ross D.E."/>
            <person name="Marshall C.W."/>
            <person name="Gulliver D."/>
            <person name="May H.D."/>
            <person name="Norman R.S."/>
        </authorList>
    </citation>
    <scope>NUCLEOTIDE SEQUENCE [LARGE SCALE GENOMIC DNA]</scope>
    <source>
        <strain evidence="1 2">DSM 4132</strain>
    </source>
</reference>
<keyword evidence="2" id="KW-1185">Reference proteome</keyword>
<dbReference type="SUPFAM" id="SSF160379">
    <property type="entry name" value="SP0830-like"/>
    <property type="match status" value="1"/>
</dbReference>